<dbReference type="OrthoDB" id="5460933at2"/>
<organism evidence="3 4">
    <name type="scientific">Caballeronia catudaia</name>
    <dbReference type="NCBI Taxonomy" id="1777136"/>
    <lineage>
        <taxon>Bacteria</taxon>
        <taxon>Pseudomonadati</taxon>
        <taxon>Pseudomonadota</taxon>
        <taxon>Betaproteobacteria</taxon>
        <taxon>Burkholderiales</taxon>
        <taxon>Burkholderiaceae</taxon>
        <taxon>Caballeronia</taxon>
    </lineage>
</organism>
<dbReference type="AlphaFoldDB" id="A0A158DR59"/>
<evidence type="ECO:0000256" key="1">
    <source>
        <dbReference type="SAM" id="MobiDB-lite"/>
    </source>
</evidence>
<comment type="caution">
    <text evidence="3">The sequence shown here is derived from an EMBL/GenBank/DDBJ whole genome shotgun (WGS) entry which is preliminary data.</text>
</comment>
<dbReference type="Proteomes" id="UP000054870">
    <property type="component" value="Unassembled WGS sequence"/>
</dbReference>
<gene>
    <name evidence="3" type="ORF">AWB75_07084</name>
</gene>
<dbReference type="InterPro" id="IPR055245">
    <property type="entry name" value="HTH_proteobacteria"/>
</dbReference>
<dbReference type="EMBL" id="FCOF02000094">
    <property type="protein sequence ID" value="SAK97129.1"/>
    <property type="molecule type" value="Genomic_DNA"/>
</dbReference>
<reference evidence="3" key="1">
    <citation type="submission" date="2016-01" db="EMBL/GenBank/DDBJ databases">
        <authorList>
            <person name="Peeters C."/>
        </authorList>
    </citation>
    <scope>NUCLEOTIDE SEQUENCE [LARGE SCALE GENOMIC DNA]</scope>
    <source>
        <strain evidence="3">LMG 29318</strain>
    </source>
</reference>
<evidence type="ECO:0000259" key="2">
    <source>
        <dbReference type="Pfam" id="PF14090"/>
    </source>
</evidence>
<protein>
    <recommendedName>
        <fullName evidence="2">Winged helix-turn-helix domain-containing protein</fullName>
    </recommendedName>
</protein>
<evidence type="ECO:0000313" key="4">
    <source>
        <dbReference type="Proteomes" id="UP000054870"/>
    </source>
</evidence>
<keyword evidence="4" id="KW-1185">Reference proteome</keyword>
<accession>A0A158DR59</accession>
<dbReference type="Pfam" id="PF14090">
    <property type="entry name" value="HTH_39"/>
    <property type="match status" value="1"/>
</dbReference>
<sequence>MTTKNETGRSSCKSATQGTTTGKQCNSADAQRARLLAALEIAPVTTLEARRDLDIMMPAARIHELRHRLGKTIVTERVSRQTEAGNDHVVAMYVLMPDAQIDLFDVPVGGSA</sequence>
<name>A0A158DR59_9BURK</name>
<proteinExistence type="predicted"/>
<feature type="region of interest" description="Disordered" evidence="1">
    <location>
        <begin position="1"/>
        <end position="26"/>
    </location>
</feature>
<dbReference type="RefSeq" id="WP_087087189.1">
    <property type="nucleotide sequence ID" value="NZ_FCOF02000094.1"/>
</dbReference>
<evidence type="ECO:0000313" key="3">
    <source>
        <dbReference type="EMBL" id="SAK97129.1"/>
    </source>
</evidence>
<feature type="domain" description="Winged helix-turn-helix" evidence="2">
    <location>
        <begin position="31"/>
        <end position="96"/>
    </location>
</feature>